<evidence type="ECO:0000256" key="1">
    <source>
        <dbReference type="ARBA" id="ARBA00022737"/>
    </source>
</evidence>
<protein>
    <submittedName>
        <fullName evidence="4">Uncharacterized protein</fullName>
    </submittedName>
</protein>
<evidence type="ECO:0000313" key="4">
    <source>
        <dbReference type="EMBL" id="CAA2622094.1"/>
    </source>
</evidence>
<keyword evidence="1" id="KW-0677">Repeat</keyword>
<sequence length="125" mass="13765">MAPTPKAYNPVIQALFKQNKTREAVRLFREMTTKGRPADALSYKIVFRGLCRGGRHWRSGGFLGGDDGERVPAGVRHLLHARRGPARAGHGGLARQGRRPRHGPGRLFGRRSRNGQGVLQGPQIP</sequence>
<dbReference type="InterPro" id="IPR011990">
    <property type="entry name" value="TPR-like_helical_dom_sf"/>
</dbReference>
<proteinExistence type="predicted"/>
<feature type="region of interest" description="Disordered" evidence="3">
    <location>
        <begin position="81"/>
        <end position="125"/>
    </location>
</feature>
<dbReference type="Gene3D" id="1.25.40.10">
    <property type="entry name" value="Tetratricopeptide repeat domain"/>
    <property type="match status" value="1"/>
</dbReference>
<gene>
    <name evidence="4" type="ORF">SI7747_06008158</name>
</gene>
<dbReference type="NCBIfam" id="TIGR00756">
    <property type="entry name" value="PPR"/>
    <property type="match status" value="1"/>
</dbReference>
<dbReference type="PROSITE" id="PS51375">
    <property type="entry name" value="PPR"/>
    <property type="match status" value="1"/>
</dbReference>
<dbReference type="EMBL" id="LR743593">
    <property type="protein sequence ID" value="CAA2622094.1"/>
    <property type="molecule type" value="Genomic_DNA"/>
</dbReference>
<evidence type="ECO:0000256" key="2">
    <source>
        <dbReference type="PROSITE-ProRule" id="PRU00708"/>
    </source>
</evidence>
<reference evidence="4 5" key="1">
    <citation type="submission" date="2019-12" db="EMBL/GenBank/DDBJ databases">
        <authorList>
            <person name="Scholz U."/>
            <person name="Mascher M."/>
            <person name="Fiebig A."/>
        </authorList>
    </citation>
    <scope>NUCLEOTIDE SEQUENCE</scope>
</reference>
<dbReference type="EMBL" id="CACRZD030000006">
    <property type="protein sequence ID" value="CAA6661763.1"/>
    <property type="molecule type" value="Genomic_DNA"/>
</dbReference>
<feature type="compositionally biased region" description="Basic residues" evidence="3">
    <location>
        <begin position="96"/>
        <end position="113"/>
    </location>
</feature>
<feature type="repeat" description="PPR" evidence="2">
    <location>
        <begin position="4"/>
        <end position="38"/>
    </location>
</feature>
<dbReference type="Pfam" id="PF13041">
    <property type="entry name" value="PPR_2"/>
    <property type="match status" value="1"/>
</dbReference>
<name>A0A7I8IW12_SPIIN</name>
<evidence type="ECO:0000313" key="5">
    <source>
        <dbReference type="Proteomes" id="UP001189122"/>
    </source>
</evidence>
<organism evidence="4">
    <name type="scientific">Spirodela intermedia</name>
    <name type="common">Intermediate duckweed</name>
    <dbReference type="NCBI Taxonomy" id="51605"/>
    <lineage>
        <taxon>Eukaryota</taxon>
        <taxon>Viridiplantae</taxon>
        <taxon>Streptophyta</taxon>
        <taxon>Embryophyta</taxon>
        <taxon>Tracheophyta</taxon>
        <taxon>Spermatophyta</taxon>
        <taxon>Magnoliopsida</taxon>
        <taxon>Liliopsida</taxon>
        <taxon>Araceae</taxon>
        <taxon>Lemnoideae</taxon>
        <taxon>Spirodela</taxon>
    </lineage>
</organism>
<dbReference type="AlphaFoldDB" id="A0A7I8IW12"/>
<dbReference type="InterPro" id="IPR002885">
    <property type="entry name" value="PPR_rpt"/>
</dbReference>
<keyword evidence="5" id="KW-1185">Reference proteome</keyword>
<evidence type="ECO:0000256" key="3">
    <source>
        <dbReference type="SAM" id="MobiDB-lite"/>
    </source>
</evidence>
<accession>A0A7I8IW12</accession>
<dbReference type="Proteomes" id="UP001189122">
    <property type="component" value="Unassembled WGS sequence"/>
</dbReference>